<reference evidence="9" key="1">
    <citation type="submission" date="2023-03" db="EMBL/GenBank/DDBJ databases">
        <title>Massive genome expansion in bonnet fungi (Mycena s.s.) driven by repeated elements and novel gene families across ecological guilds.</title>
        <authorList>
            <consortium name="Lawrence Berkeley National Laboratory"/>
            <person name="Harder C.B."/>
            <person name="Miyauchi S."/>
            <person name="Viragh M."/>
            <person name="Kuo A."/>
            <person name="Thoen E."/>
            <person name="Andreopoulos B."/>
            <person name="Lu D."/>
            <person name="Skrede I."/>
            <person name="Drula E."/>
            <person name="Henrissat B."/>
            <person name="Morin E."/>
            <person name="Kohler A."/>
            <person name="Barry K."/>
            <person name="LaButti K."/>
            <person name="Morin E."/>
            <person name="Salamov A."/>
            <person name="Lipzen A."/>
            <person name="Mereny Z."/>
            <person name="Hegedus B."/>
            <person name="Baldrian P."/>
            <person name="Stursova M."/>
            <person name="Weitz H."/>
            <person name="Taylor A."/>
            <person name="Grigoriev I.V."/>
            <person name="Nagy L.G."/>
            <person name="Martin F."/>
            <person name="Kauserud H."/>
        </authorList>
    </citation>
    <scope>NUCLEOTIDE SEQUENCE</scope>
    <source>
        <strain evidence="9">9144</strain>
    </source>
</reference>
<protein>
    <recommendedName>
        <fullName evidence="8">GATA-type domain-containing protein</fullName>
    </recommendedName>
</protein>
<dbReference type="GO" id="GO:0000978">
    <property type="term" value="F:RNA polymerase II cis-regulatory region sequence-specific DNA binding"/>
    <property type="evidence" value="ECO:0007669"/>
    <property type="project" value="TreeGrafter"/>
</dbReference>
<dbReference type="InterPro" id="IPR039355">
    <property type="entry name" value="Transcription_factor_GATA"/>
</dbReference>
<dbReference type="Proteomes" id="UP001219525">
    <property type="component" value="Unassembled WGS sequence"/>
</dbReference>
<evidence type="ECO:0000256" key="4">
    <source>
        <dbReference type="ARBA" id="ARBA00022833"/>
    </source>
</evidence>
<dbReference type="GO" id="GO:0008270">
    <property type="term" value="F:zinc ion binding"/>
    <property type="evidence" value="ECO:0007669"/>
    <property type="project" value="UniProtKB-KW"/>
</dbReference>
<keyword evidence="2" id="KW-0479">Metal-binding</keyword>
<feature type="compositionally biased region" description="Polar residues" evidence="7">
    <location>
        <begin position="59"/>
        <end position="69"/>
    </location>
</feature>
<dbReference type="SMART" id="SM00401">
    <property type="entry name" value="ZnF_GATA"/>
    <property type="match status" value="2"/>
</dbReference>
<keyword evidence="5" id="KW-0539">Nucleus</keyword>
<sequence length="336" mass="36332">MNQQAARAILDSRGSTPASYGHTTAAPMDWWTYERHNLSSSSQPPAAPLHYDEAPPYLHNTSTQLTSDPRMQPYAPLFTPMQSRGGPIIPEDNALALVSPHSSASASPSKHWFGHRTGEPQVQVYVPAPLPTSPDWPIHTLPTEPETEFWNKFFALASPAPSTYALPSPFARQFQDLLPCPSPALSASTSGSSCSPRSTPSTPGSSRRGSASSAASANVKTCSHCAATTTPLWRRDPATHRPLCNACGLYLQQRQKMRPAALIAADAATSDSETDADDAAGPSCSHCGTRRTSVWRRSKAGARVCNACGVYARLRGRERPLALRRNKIRPRCKHPK</sequence>
<feature type="region of interest" description="Disordered" evidence="7">
    <location>
        <begin position="39"/>
        <end position="70"/>
    </location>
</feature>
<dbReference type="PANTHER" id="PTHR10071:SF281">
    <property type="entry name" value="BOX A-BINDING FACTOR-RELATED"/>
    <property type="match status" value="1"/>
</dbReference>
<dbReference type="PROSITE" id="PS50114">
    <property type="entry name" value="GATA_ZN_FINGER_2"/>
    <property type="match status" value="2"/>
</dbReference>
<keyword evidence="3 6" id="KW-0863">Zinc-finger</keyword>
<proteinExistence type="predicted"/>
<keyword evidence="4" id="KW-0862">Zinc</keyword>
<keyword evidence="10" id="KW-1185">Reference proteome</keyword>
<dbReference type="PROSITE" id="PS00344">
    <property type="entry name" value="GATA_ZN_FINGER_1"/>
    <property type="match status" value="1"/>
</dbReference>
<feature type="domain" description="GATA-type" evidence="8">
    <location>
        <begin position="216"/>
        <end position="262"/>
    </location>
</feature>
<dbReference type="InterPro" id="IPR013088">
    <property type="entry name" value="Znf_NHR/GATA"/>
</dbReference>
<dbReference type="InterPro" id="IPR000679">
    <property type="entry name" value="Znf_GATA"/>
</dbReference>
<evidence type="ECO:0000256" key="7">
    <source>
        <dbReference type="SAM" id="MobiDB-lite"/>
    </source>
</evidence>
<dbReference type="GO" id="GO:0000981">
    <property type="term" value="F:DNA-binding transcription factor activity, RNA polymerase II-specific"/>
    <property type="evidence" value="ECO:0007669"/>
    <property type="project" value="TreeGrafter"/>
</dbReference>
<dbReference type="PANTHER" id="PTHR10071">
    <property type="entry name" value="TRANSCRIPTION FACTOR GATA FAMILY MEMBER"/>
    <property type="match status" value="1"/>
</dbReference>
<evidence type="ECO:0000256" key="6">
    <source>
        <dbReference type="PROSITE-ProRule" id="PRU00094"/>
    </source>
</evidence>
<dbReference type="CDD" id="cd00202">
    <property type="entry name" value="ZnF_GATA"/>
    <property type="match status" value="2"/>
</dbReference>
<dbReference type="EMBL" id="JARJCW010000189">
    <property type="protein sequence ID" value="KAJ7187644.1"/>
    <property type="molecule type" value="Genomic_DNA"/>
</dbReference>
<accession>A0AAD6UJV0</accession>
<evidence type="ECO:0000256" key="3">
    <source>
        <dbReference type="ARBA" id="ARBA00022771"/>
    </source>
</evidence>
<feature type="region of interest" description="Disordered" evidence="7">
    <location>
        <begin position="1"/>
        <end position="21"/>
    </location>
</feature>
<dbReference type="GO" id="GO:0005634">
    <property type="term" value="C:nucleus"/>
    <property type="evidence" value="ECO:0007669"/>
    <property type="project" value="UniProtKB-SubCell"/>
</dbReference>
<dbReference type="AlphaFoldDB" id="A0AAD6UJV0"/>
<name>A0AAD6UJV0_9AGAR</name>
<feature type="domain" description="GATA-type" evidence="8">
    <location>
        <begin position="278"/>
        <end position="331"/>
    </location>
</feature>
<organism evidence="9 10">
    <name type="scientific">Mycena pura</name>
    <dbReference type="NCBI Taxonomy" id="153505"/>
    <lineage>
        <taxon>Eukaryota</taxon>
        <taxon>Fungi</taxon>
        <taxon>Dikarya</taxon>
        <taxon>Basidiomycota</taxon>
        <taxon>Agaricomycotina</taxon>
        <taxon>Agaricomycetes</taxon>
        <taxon>Agaricomycetidae</taxon>
        <taxon>Agaricales</taxon>
        <taxon>Marasmiineae</taxon>
        <taxon>Mycenaceae</taxon>
        <taxon>Mycena</taxon>
    </lineage>
</organism>
<dbReference type="PRINTS" id="PR00619">
    <property type="entry name" value="GATAZNFINGER"/>
</dbReference>
<evidence type="ECO:0000256" key="1">
    <source>
        <dbReference type="ARBA" id="ARBA00004123"/>
    </source>
</evidence>
<gene>
    <name evidence="9" type="ORF">GGX14DRAFT_610622</name>
</gene>
<feature type="region of interest" description="Disordered" evidence="7">
    <location>
        <begin position="187"/>
        <end position="213"/>
    </location>
</feature>
<dbReference type="Gene3D" id="3.30.50.10">
    <property type="entry name" value="Erythroid Transcription Factor GATA-1, subunit A"/>
    <property type="match status" value="2"/>
</dbReference>
<dbReference type="GO" id="GO:0045944">
    <property type="term" value="P:positive regulation of transcription by RNA polymerase II"/>
    <property type="evidence" value="ECO:0007669"/>
    <property type="project" value="TreeGrafter"/>
</dbReference>
<evidence type="ECO:0000313" key="9">
    <source>
        <dbReference type="EMBL" id="KAJ7187644.1"/>
    </source>
</evidence>
<evidence type="ECO:0000313" key="10">
    <source>
        <dbReference type="Proteomes" id="UP001219525"/>
    </source>
</evidence>
<dbReference type="Pfam" id="PF00320">
    <property type="entry name" value="GATA"/>
    <property type="match status" value="2"/>
</dbReference>
<evidence type="ECO:0000256" key="2">
    <source>
        <dbReference type="ARBA" id="ARBA00022723"/>
    </source>
</evidence>
<evidence type="ECO:0000259" key="8">
    <source>
        <dbReference type="PROSITE" id="PS50114"/>
    </source>
</evidence>
<dbReference type="SUPFAM" id="SSF57716">
    <property type="entry name" value="Glucocorticoid receptor-like (DNA-binding domain)"/>
    <property type="match status" value="2"/>
</dbReference>
<comment type="subcellular location">
    <subcellularLocation>
        <location evidence="1">Nucleus</location>
    </subcellularLocation>
</comment>
<comment type="caution">
    <text evidence="9">The sequence shown here is derived from an EMBL/GenBank/DDBJ whole genome shotgun (WGS) entry which is preliminary data.</text>
</comment>
<evidence type="ECO:0000256" key="5">
    <source>
        <dbReference type="ARBA" id="ARBA00023242"/>
    </source>
</evidence>
<dbReference type="GO" id="GO:0000122">
    <property type="term" value="P:negative regulation of transcription by RNA polymerase II"/>
    <property type="evidence" value="ECO:0007669"/>
    <property type="project" value="TreeGrafter"/>
</dbReference>